<dbReference type="Pfam" id="PF08281">
    <property type="entry name" value="Sigma70_r4_2"/>
    <property type="match status" value="1"/>
</dbReference>
<accession>A0ABV9DGZ7</accession>
<dbReference type="InterPro" id="IPR036388">
    <property type="entry name" value="WH-like_DNA-bd_sf"/>
</dbReference>
<evidence type="ECO:0000259" key="2">
    <source>
        <dbReference type="Pfam" id="PF08281"/>
    </source>
</evidence>
<dbReference type="SUPFAM" id="SSF88946">
    <property type="entry name" value="Sigma2 domain of RNA polymerase sigma factors"/>
    <property type="match status" value="1"/>
</dbReference>
<dbReference type="RefSeq" id="WP_390293624.1">
    <property type="nucleotide sequence ID" value="NZ_JBHSFU010000004.1"/>
</dbReference>
<dbReference type="SUPFAM" id="SSF88659">
    <property type="entry name" value="Sigma3 and sigma4 domains of RNA polymerase sigma factors"/>
    <property type="match status" value="1"/>
</dbReference>
<dbReference type="Proteomes" id="UP001595989">
    <property type="component" value="Unassembled WGS sequence"/>
</dbReference>
<dbReference type="NCBIfam" id="TIGR02937">
    <property type="entry name" value="sigma70-ECF"/>
    <property type="match status" value="1"/>
</dbReference>
<feature type="domain" description="RNA polymerase sigma factor 70 region 4 type 2" evidence="2">
    <location>
        <begin position="130"/>
        <end position="174"/>
    </location>
</feature>
<reference evidence="4" key="1">
    <citation type="journal article" date="2019" name="Int. J. Syst. Evol. Microbiol.">
        <title>The Global Catalogue of Microorganisms (GCM) 10K type strain sequencing project: providing services to taxonomists for standard genome sequencing and annotation.</title>
        <authorList>
            <consortium name="The Broad Institute Genomics Platform"/>
            <consortium name="The Broad Institute Genome Sequencing Center for Infectious Disease"/>
            <person name="Wu L."/>
            <person name="Ma J."/>
        </authorList>
    </citation>
    <scope>NUCLEOTIDE SEQUENCE [LARGE SCALE GENOMIC DNA]</scope>
    <source>
        <strain evidence="4">CGMCC 4.7426</strain>
    </source>
</reference>
<dbReference type="Pfam" id="PF04542">
    <property type="entry name" value="Sigma70_r2"/>
    <property type="match status" value="1"/>
</dbReference>
<sequence length="183" mass="21460">MNTAIGKSFETILEENENRIYFQIHKLHINDPHQEFYQEGLEALWNAYLSYLPDKGSMTTYFNYSIRNRLIDLLRRKTVDQKYTKAFQSEFETQCGAGNRNRRNGIGLPVVGRTDMMLIHSPLFELVREGLTTNQQKWVNYYILEDKSVKEIAELEGVSESAVKSWGRQARKKLKDVKVYVQE</sequence>
<evidence type="ECO:0000313" key="3">
    <source>
        <dbReference type="EMBL" id="MFC4557643.1"/>
    </source>
</evidence>
<feature type="domain" description="RNA polymerase sigma-70 region 2" evidence="1">
    <location>
        <begin position="23"/>
        <end position="77"/>
    </location>
</feature>
<name>A0ABV9DGZ7_9BACI</name>
<dbReference type="InterPro" id="IPR014284">
    <property type="entry name" value="RNA_pol_sigma-70_dom"/>
</dbReference>
<dbReference type="InterPro" id="IPR013324">
    <property type="entry name" value="RNA_pol_sigma_r3/r4-like"/>
</dbReference>
<keyword evidence="4" id="KW-1185">Reference proteome</keyword>
<evidence type="ECO:0000259" key="1">
    <source>
        <dbReference type="Pfam" id="PF04542"/>
    </source>
</evidence>
<dbReference type="Gene3D" id="1.10.10.10">
    <property type="entry name" value="Winged helix-like DNA-binding domain superfamily/Winged helix DNA-binding domain"/>
    <property type="match status" value="1"/>
</dbReference>
<evidence type="ECO:0000313" key="4">
    <source>
        <dbReference type="Proteomes" id="UP001595989"/>
    </source>
</evidence>
<comment type="caution">
    <text evidence="3">The sequence shown here is derived from an EMBL/GenBank/DDBJ whole genome shotgun (WGS) entry which is preliminary data.</text>
</comment>
<organism evidence="3 4">
    <name type="scientific">Virgibacillus kekensis</name>
    <dbReference type="NCBI Taxonomy" id="202261"/>
    <lineage>
        <taxon>Bacteria</taxon>
        <taxon>Bacillati</taxon>
        <taxon>Bacillota</taxon>
        <taxon>Bacilli</taxon>
        <taxon>Bacillales</taxon>
        <taxon>Bacillaceae</taxon>
        <taxon>Virgibacillus</taxon>
    </lineage>
</organism>
<dbReference type="Gene3D" id="1.10.1740.10">
    <property type="match status" value="1"/>
</dbReference>
<protein>
    <submittedName>
        <fullName evidence="3">Sigma-70 family RNA polymerase sigma factor</fullName>
    </submittedName>
</protein>
<dbReference type="InterPro" id="IPR007627">
    <property type="entry name" value="RNA_pol_sigma70_r2"/>
</dbReference>
<dbReference type="EMBL" id="JBHSFU010000004">
    <property type="protein sequence ID" value="MFC4557643.1"/>
    <property type="molecule type" value="Genomic_DNA"/>
</dbReference>
<dbReference type="InterPro" id="IPR013325">
    <property type="entry name" value="RNA_pol_sigma_r2"/>
</dbReference>
<gene>
    <name evidence="3" type="ORF">ACFO3D_05400</name>
</gene>
<dbReference type="InterPro" id="IPR013249">
    <property type="entry name" value="RNA_pol_sigma70_r4_t2"/>
</dbReference>
<proteinExistence type="predicted"/>